<protein>
    <submittedName>
        <fullName evidence="2">Uncharacterized protein</fullName>
    </submittedName>
</protein>
<organism evidence="2 3">
    <name type="scientific">Ursidibacter maritimus</name>
    <dbReference type="NCBI Taxonomy" id="1331689"/>
    <lineage>
        <taxon>Bacteria</taxon>
        <taxon>Pseudomonadati</taxon>
        <taxon>Pseudomonadota</taxon>
        <taxon>Gammaproteobacteria</taxon>
        <taxon>Pasteurellales</taxon>
        <taxon>Pasteurellaceae</taxon>
        <taxon>Ursidibacter</taxon>
    </lineage>
</organism>
<comment type="caution">
    <text evidence="2">The sequence shown here is derived from an EMBL/GenBank/DDBJ whole genome shotgun (WGS) entry which is preliminary data.</text>
</comment>
<sequence length="59" mass="6968">MSKRPFEERKQDYLTEREDRIDKPVIAAFHVKGKGNILEFINLESTYGRNVSQINEDLK</sequence>
<evidence type="ECO:0000313" key="3">
    <source>
        <dbReference type="Proteomes" id="UP000732858"/>
    </source>
</evidence>
<reference evidence="2 4" key="1">
    <citation type="journal article" date="2021" name="Mol. Ecol.">
        <title>Polar bear-adapted Ursidibacter maritimus are remarkably conserved after generations in captivity.</title>
        <authorList>
            <person name="Espinosa-Gongora C."/>
            <person name="Hansen M.J."/>
            <person name="Bertelsen M.F."/>
            <person name="Bojesen A.M."/>
        </authorList>
    </citation>
    <scope>NUCLEOTIDE SEQUENCE</scope>
    <source>
        <strain evidence="2">Pb43105x</strain>
        <strain evidence="1 4">Pb43106</strain>
    </source>
</reference>
<evidence type="ECO:0000313" key="1">
    <source>
        <dbReference type="EMBL" id="MBV6531255.1"/>
    </source>
</evidence>
<dbReference type="AlphaFoldDB" id="A0A949T4Y6"/>
<gene>
    <name evidence="1" type="ORF">HT657_03690</name>
    <name evidence="2" type="ORF">HT672_03775</name>
</gene>
<evidence type="ECO:0000313" key="4">
    <source>
        <dbReference type="Proteomes" id="UP001196379"/>
    </source>
</evidence>
<dbReference type="GeneID" id="65549191"/>
<name>A0A949T4Y6_9PAST</name>
<dbReference type="RefSeq" id="WP_157403306.1">
    <property type="nucleotide sequence ID" value="NZ_JABULY010000001.1"/>
</dbReference>
<keyword evidence="4" id="KW-1185">Reference proteome</keyword>
<proteinExistence type="predicted"/>
<dbReference type="Proteomes" id="UP001196379">
    <property type="component" value="Unassembled WGS sequence"/>
</dbReference>
<accession>A0A949T4Y6</accession>
<dbReference type="Proteomes" id="UP000732858">
    <property type="component" value="Unassembled WGS sequence"/>
</dbReference>
<dbReference type="EMBL" id="JABULY010000001">
    <property type="protein sequence ID" value="MBV6531255.1"/>
    <property type="molecule type" value="Genomic_DNA"/>
</dbReference>
<evidence type="ECO:0000313" key="2">
    <source>
        <dbReference type="EMBL" id="MBV6546412.1"/>
    </source>
</evidence>
<dbReference type="EMBL" id="JABUMC010000005">
    <property type="protein sequence ID" value="MBV6546412.1"/>
    <property type="molecule type" value="Genomic_DNA"/>
</dbReference>